<evidence type="ECO:0000256" key="1">
    <source>
        <dbReference type="ARBA" id="ARBA00001974"/>
    </source>
</evidence>
<dbReference type="STRING" id="762967.HMPREF9440_01167"/>
<dbReference type="Proteomes" id="UP000004956">
    <property type="component" value="Unassembled WGS sequence"/>
</dbReference>
<evidence type="ECO:0000313" key="7">
    <source>
        <dbReference type="EMBL" id="EHY31457.1"/>
    </source>
</evidence>
<keyword evidence="2" id="KW-0285">Flavoprotein</keyword>
<evidence type="ECO:0000259" key="6">
    <source>
        <dbReference type="Pfam" id="PF00890"/>
    </source>
</evidence>
<dbReference type="Gene3D" id="3.50.50.60">
    <property type="entry name" value="FAD/NAD(P)-binding domain"/>
    <property type="match status" value="1"/>
</dbReference>
<accession>H3KEK3</accession>
<proteinExistence type="predicted"/>
<feature type="domain" description="FAD-dependent oxidoreductase 2 FAD-binding" evidence="6">
    <location>
        <begin position="46"/>
        <end position="492"/>
    </location>
</feature>
<dbReference type="GO" id="GO:0008202">
    <property type="term" value="P:steroid metabolic process"/>
    <property type="evidence" value="ECO:0007669"/>
    <property type="project" value="UniProtKB-ARBA"/>
</dbReference>
<sequence>MTKIDMSRRSFLGTAAAATTAAAFSGAAMAQSTSKDIPAKWDMEADVVVLGCGGAGMMAACQAHDRGAKVAVFDKGLSPFHTGTNLCGGLFTAWGSRMQKADPEGQKDTWETFANDIIAYGEHMSLKEPVYAFAKHSGEAFDWLEDHGLAPHHLEKYAGHSQLRAHRQESFKGRDYIEVLVKELAARKIEIQHRMGVQKFFFDEKANKVVGVAVGNGEKTITCSAKMGVVMATGGITGTPQSLDFWVPSVAGKGVAIGGPSNDGEALRIAVRDLGVPLSHMQYIASYPCGIVVNGRNGPYCRWWFITGQGGILINKNGKRFVTELEGICHVTPKLAGNPDGCHYVLADQGTWERTLQKIKLGALVGLPSWTAERVEAEFAKGDNLWKCDTLEELCQKSGVNLEGLKEQIAVWNKAVDAKNDLQFGRTDMQHKLGKGPYYMIRMFPWNNLSCGGVRVTEQFEVLGWDLKPVGGLYAAGETVAGVHGAFYCGGNACGFAHTSGFMAGKYVTGWKEA</sequence>
<keyword evidence="4" id="KW-0560">Oxidoreductase</keyword>
<feature type="signal peptide" evidence="5">
    <location>
        <begin position="1"/>
        <end position="30"/>
    </location>
</feature>
<dbReference type="SUPFAM" id="SSF56425">
    <property type="entry name" value="Succinate dehydrogenase/fumarate reductase flavoprotein, catalytic domain"/>
    <property type="match status" value="1"/>
</dbReference>
<dbReference type="InterPro" id="IPR050315">
    <property type="entry name" value="FAD-oxidoreductase_2"/>
</dbReference>
<dbReference type="PANTHER" id="PTHR43400:SF10">
    <property type="entry name" value="3-OXOSTEROID 1-DEHYDROGENASE"/>
    <property type="match status" value="1"/>
</dbReference>
<dbReference type="InterPro" id="IPR027477">
    <property type="entry name" value="Succ_DH/fumarate_Rdtase_cat_sf"/>
</dbReference>
<keyword evidence="8" id="KW-1185">Reference proteome</keyword>
<keyword evidence="5" id="KW-0732">Signal</keyword>
<evidence type="ECO:0000313" key="8">
    <source>
        <dbReference type="Proteomes" id="UP000004956"/>
    </source>
</evidence>
<dbReference type="InterPro" id="IPR006311">
    <property type="entry name" value="TAT_signal"/>
</dbReference>
<evidence type="ECO:0000256" key="4">
    <source>
        <dbReference type="ARBA" id="ARBA00023002"/>
    </source>
</evidence>
<comment type="cofactor">
    <cofactor evidence="1">
        <name>FAD</name>
        <dbReference type="ChEBI" id="CHEBI:57692"/>
    </cofactor>
</comment>
<dbReference type="Pfam" id="PF00890">
    <property type="entry name" value="FAD_binding_2"/>
    <property type="match status" value="1"/>
</dbReference>
<dbReference type="RefSeq" id="WP_008542005.1">
    <property type="nucleotide sequence ID" value="NZ_JH604946.1"/>
</dbReference>
<dbReference type="Gene3D" id="3.90.700.10">
    <property type="entry name" value="Succinate dehydrogenase/fumarate reductase flavoprotein, catalytic domain"/>
    <property type="match status" value="1"/>
</dbReference>
<evidence type="ECO:0000256" key="3">
    <source>
        <dbReference type="ARBA" id="ARBA00022827"/>
    </source>
</evidence>
<organism evidence="7 8">
    <name type="scientific">Sutterella parvirubra YIT 11816</name>
    <dbReference type="NCBI Taxonomy" id="762967"/>
    <lineage>
        <taxon>Bacteria</taxon>
        <taxon>Pseudomonadati</taxon>
        <taxon>Pseudomonadota</taxon>
        <taxon>Betaproteobacteria</taxon>
        <taxon>Burkholderiales</taxon>
        <taxon>Sutterellaceae</taxon>
        <taxon>Sutterella</taxon>
    </lineage>
</organism>
<evidence type="ECO:0000256" key="5">
    <source>
        <dbReference type="SAM" id="SignalP"/>
    </source>
</evidence>
<dbReference type="OrthoDB" id="9813348at2"/>
<dbReference type="PROSITE" id="PS51318">
    <property type="entry name" value="TAT"/>
    <property type="match status" value="1"/>
</dbReference>
<gene>
    <name evidence="7" type="ORF">HMPREF9440_01167</name>
</gene>
<keyword evidence="3" id="KW-0274">FAD</keyword>
<feature type="chain" id="PRO_5003587349" evidence="5">
    <location>
        <begin position="31"/>
        <end position="514"/>
    </location>
</feature>
<comment type="caution">
    <text evidence="7">The sequence shown here is derived from an EMBL/GenBank/DDBJ whole genome shotgun (WGS) entry which is preliminary data.</text>
</comment>
<dbReference type="InterPro" id="IPR003953">
    <property type="entry name" value="FAD-dep_OxRdtase_2_FAD-bd"/>
</dbReference>
<dbReference type="PANTHER" id="PTHR43400">
    <property type="entry name" value="FUMARATE REDUCTASE"/>
    <property type="match status" value="1"/>
</dbReference>
<dbReference type="PATRIC" id="fig|762967.3.peg.925"/>
<evidence type="ECO:0000256" key="2">
    <source>
        <dbReference type="ARBA" id="ARBA00022630"/>
    </source>
</evidence>
<protein>
    <submittedName>
        <fullName evidence="7">Tat pathway signal sequence domain protein</fullName>
    </submittedName>
</protein>
<dbReference type="EMBL" id="AFBQ01000158">
    <property type="protein sequence ID" value="EHY31457.1"/>
    <property type="molecule type" value="Genomic_DNA"/>
</dbReference>
<dbReference type="GO" id="GO:0016491">
    <property type="term" value="F:oxidoreductase activity"/>
    <property type="evidence" value="ECO:0007669"/>
    <property type="project" value="UniProtKB-KW"/>
</dbReference>
<dbReference type="InterPro" id="IPR036188">
    <property type="entry name" value="FAD/NAD-bd_sf"/>
</dbReference>
<name>H3KEK3_9BURK</name>
<dbReference type="HOGENOM" id="CLU_011398_4_0_4"/>
<dbReference type="SUPFAM" id="SSF51905">
    <property type="entry name" value="FAD/NAD(P)-binding domain"/>
    <property type="match status" value="1"/>
</dbReference>
<dbReference type="AlphaFoldDB" id="H3KEK3"/>
<reference evidence="7 8" key="1">
    <citation type="submission" date="2011-11" db="EMBL/GenBank/DDBJ databases">
        <authorList>
            <person name="Weinstock G."/>
            <person name="Sodergren E."/>
            <person name="Clifton S."/>
            <person name="Fulton L."/>
            <person name="Fulton B."/>
            <person name="Courtney L."/>
            <person name="Fronick C."/>
            <person name="Harrison M."/>
            <person name="Strong C."/>
            <person name="Farmer C."/>
            <person name="Delahaunty K."/>
            <person name="Markovic C."/>
            <person name="Hall O."/>
            <person name="Minx P."/>
            <person name="Tomlinson C."/>
            <person name="Mitreva M."/>
            <person name="Hou S."/>
            <person name="Chen J."/>
            <person name="Wollam A."/>
            <person name="Pepin K.H."/>
            <person name="Johnson M."/>
            <person name="Bhonagiri V."/>
            <person name="Zhang X."/>
            <person name="Suruliraj S."/>
            <person name="Warren W."/>
            <person name="Chinwalla A."/>
            <person name="Mardis E.R."/>
            <person name="Wilson R.K."/>
        </authorList>
    </citation>
    <scope>NUCLEOTIDE SEQUENCE [LARGE SCALE GENOMIC DNA]</scope>
    <source>
        <strain evidence="7 8">YIT 11816</strain>
    </source>
</reference>